<dbReference type="GO" id="GO:0016020">
    <property type="term" value="C:membrane"/>
    <property type="evidence" value="ECO:0007669"/>
    <property type="project" value="UniProtKB-SubCell"/>
</dbReference>
<dbReference type="InterPro" id="IPR000014">
    <property type="entry name" value="PAS"/>
</dbReference>
<protein>
    <recommendedName>
        <fullName evidence="3">histidine kinase</fullName>
        <ecNumber evidence="3">2.7.13.3</ecNumber>
    </recommendedName>
</protein>
<name>A0A2K2H7D4_9BACT</name>
<dbReference type="Gene3D" id="3.30.565.10">
    <property type="entry name" value="Histidine kinase-like ATPase, C-terminal domain"/>
    <property type="match status" value="1"/>
</dbReference>
<dbReference type="Pfam" id="PF00512">
    <property type="entry name" value="HisKA"/>
    <property type="match status" value="1"/>
</dbReference>
<dbReference type="InterPro" id="IPR003594">
    <property type="entry name" value="HATPase_dom"/>
</dbReference>
<sequence length="688" mass="77347">MKSTLEKRILLFAFLVLTLTIAANTSLTIDGFRRDYRDGLILRSRSIAESLKISIENLLEHGAQLSAARSLADRCSSIVNTDPEIAYCLVEDAVGKPVFASDPDFVFGPEVKMISAMDKSTALLQFGNRQRYYDVSVNLFSDRDILSGRVRIGFPEMVLKERIKSILQRSLIVLAGAFIVVFTLVFLFVRRDLIGPITTLSTVAKEIAGGRFDVAIPELTTRDFSELGDALRHMAQSLKERDTKIQQSYGDLKQTNQQLQDSYENLERVGAELGRSREMYRSLLDDASDAILVSDEQDRIVLINKAAERFFGSRRQEVGGTNLYSFLEQLQVSNIDELYHLHGEVLEGNTLEAEIRFMSPVENRPVVGWVKASPVVGRDGRRRVQSIIRDVTREREIKENLQRSTAELKRLNQMKDSFLGVASHELKTPLTVIIGYTELLMNEWRDRLEPPVMGMLEHIANAADRLSNIVRDMVDVSMLEDRRMKLRMRKVDLNPVVEQAARELEFFFDRRRQHLSLDLQQGLPPVLCDPDRIAQVIGNLVGNAIKFTPDGGRIEIASRLYYCRRQRSDVSTPGNPEVADGSFCPLAEEKQPYLLLSIRDNGIGIDSADLPHVFDKFYEVGNIEEHFTGKVAFKGKGTGLGLTIVKGIVDLHGGAIWVESPGNDPEHCPGCLFQVILPVIEDVSPPQD</sequence>
<dbReference type="CDD" id="cd00082">
    <property type="entry name" value="HisKA"/>
    <property type="match status" value="1"/>
</dbReference>
<dbReference type="EMBL" id="PPFX01000038">
    <property type="protein sequence ID" value="PNU19169.1"/>
    <property type="molecule type" value="Genomic_DNA"/>
</dbReference>
<reference evidence="18 19" key="1">
    <citation type="journal article" date="2018" name="Genome Announc.">
        <title>Genome Sequence of Geothermobacter sp. HR-1 Iron Reducer from the Loihi Seamount.</title>
        <authorList>
            <person name="Smith H."/>
            <person name="Abuyen K."/>
            <person name="Tremblay J."/>
            <person name="Savalia P."/>
            <person name="Perez-Rodriguez I."/>
            <person name="Emerson D."/>
            <person name="Tully B."/>
            <person name="Amend J."/>
        </authorList>
    </citation>
    <scope>NUCLEOTIDE SEQUENCE [LARGE SCALE GENOMIC DNA]</scope>
    <source>
        <strain evidence="18 19">HR-1</strain>
    </source>
</reference>
<feature type="transmembrane region" description="Helical" evidence="13">
    <location>
        <begin position="171"/>
        <end position="189"/>
    </location>
</feature>
<dbReference type="RefSeq" id="WP_103116342.1">
    <property type="nucleotide sequence ID" value="NZ_PPFX01000038.1"/>
</dbReference>
<dbReference type="AlphaFoldDB" id="A0A2K2H7D4"/>
<dbReference type="GO" id="GO:0006355">
    <property type="term" value="P:regulation of DNA-templated transcription"/>
    <property type="evidence" value="ECO:0007669"/>
    <property type="project" value="InterPro"/>
</dbReference>
<dbReference type="InterPro" id="IPR003660">
    <property type="entry name" value="HAMP_dom"/>
</dbReference>
<evidence type="ECO:0000256" key="5">
    <source>
        <dbReference type="ARBA" id="ARBA00022679"/>
    </source>
</evidence>
<evidence type="ECO:0000256" key="8">
    <source>
        <dbReference type="ARBA" id="ARBA00022777"/>
    </source>
</evidence>
<evidence type="ECO:0000256" key="10">
    <source>
        <dbReference type="ARBA" id="ARBA00022989"/>
    </source>
</evidence>
<dbReference type="PANTHER" id="PTHR42878:SF7">
    <property type="entry name" value="SENSOR HISTIDINE KINASE GLRK"/>
    <property type="match status" value="1"/>
</dbReference>
<evidence type="ECO:0000256" key="6">
    <source>
        <dbReference type="ARBA" id="ARBA00022692"/>
    </source>
</evidence>
<dbReference type="InterPro" id="IPR035965">
    <property type="entry name" value="PAS-like_dom_sf"/>
</dbReference>
<dbReference type="InterPro" id="IPR036097">
    <property type="entry name" value="HisK_dim/P_sf"/>
</dbReference>
<evidence type="ECO:0000313" key="18">
    <source>
        <dbReference type="EMBL" id="PNU19169.1"/>
    </source>
</evidence>
<dbReference type="SUPFAM" id="SSF158472">
    <property type="entry name" value="HAMP domain-like"/>
    <property type="match status" value="1"/>
</dbReference>
<dbReference type="Gene3D" id="6.10.340.10">
    <property type="match status" value="1"/>
</dbReference>
<evidence type="ECO:0000256" key="11">
    <source>
        <dbReference type="ARBA" id="ARBA00023012"/>
    </source>
</evidence>
<dbReference type="SMART" id="SM00387">
    <property type="entry name" value="HATPase_c"/>
    <property type="match status" value="1"/>
</dbReference>
<dbReference type="EC" id="2.7.13.3" evidence="3"/>
<feature type="domain" description="Histidine kinase" evidence="14">
    <location>
        <begin position="421"/>
        <end position="681"/>
    </location>
</feature>
<dbReference type="Pfam" id="PF00989">
    <property type="entry name" value="PAS"/>
    <property type="match status" value="1"/>
</dbReference>
<gene>
    <name evidence="18" type="ORF">C2E25_13935</name>
</gene>
<dbReference type="InterPro" id="IPR036890">
    <property type="entry name" value="HATPase_C_sf"/>
</dbReference>
<dbReference type="InterPro" id="IPR013767">
    <property type="entry name" value="PAS_fold"/>
</dbReference>
<comment type="subcellular location">
    <subcellularLocation>
        <location evidence="2">Membrane</location>
        <topology evidence="2">Multi-pass membrane protein</topology>
    </subcellularLocation>
</comment>
<dbReference type="CDD" id="cd00075">
    <property type="entry name" value="HATPase"/>
    <property type="match status" value="1"/>
</dbReference>
<feature type="domain" description="PAS" evidence="15">
    <location>
        <begin position="276"/>
        <end position="349"/>
    </location>
</feature>
<keyword evidence="4" id="KW-0597">Phosphoprotein</keyword>
<keyword evidence="5" id="KW-0808">Transferase</keyword>
<dbReference type="GO" id="GO:0005524">
    <property type="term" value="F:ATP binding"/>
    <property type="evidence" value="ECO:0007669"/>
    <property type="project" value="UniProtKB-KW"/>
</dbReference>
<dbReference type="SMART" id="SM00388">
    <property type="entry name" value="HisKA"/>
    <property type="match status" value="1"/>
</dbReference>
<evidence type="ECO:0000256" key="2">
    <source>
        <dbReference type="ARBA" id="ARBA00004141"/>
    </source>
</evidence>
<evidence type="ECO:0000256" key="7">
    <source>
        <dbReference type="ARBA" id="ARBA00022741"/>
    </source>
</evidence>
<dbReference type="GO" id="GO:0030295">
    <property type="term" value="F:protein kinase activator activity"/>
    <property type="evidence" value="ECO:0007669"/>
    <property type="project" value="TreeGrafter"/>
</dbReference>
<organism evidence="18 19">
    <name type="scientific">Geothermobacter hydrogeniphilus</name>
    <dbReference type="NCBI Taxonomy" id="1969733"/>
    <lineage>
        <taxon>Bacteria</taxon>
        <taxon>Pseudomonadati</taxon>
        <taxon>Thermodesulfobacteriota</taxon>
        <taxon>Desulfuromonadia</taxon>
        <taxon>Desulfuromonadales</taxon>
        <taxon>Geothermobacteraceae</taxon>
        <taxon>Geothermobacter</taxon>
    </lineage>
</organism>
<dbReference type="PROSITE" id="PS50112">
    <property type="entry name" value="PAS"/>
    <property type="match status" value="1"/>
</dbReference>
<evidence type="ECO:0000256" key="12">
    <source>
        <dbReference type="ARBA" id="ARBA00023136"/>
    </source>
</evidence>
<dbReference type="CDD" id="cd00130">
    <property type="entry name" value="PAS"/>
    <property type="match status" value="1"/>
</dbReference>
<keyword evidence="12 13" id="KW-0472">Membrane</keyword>
<evidence type="ECO:0000313" key="19">
    <source>
        <dbReference type="Proteomes" id="UP000236340"/>
    </source>
</evidence>
<dbReference type="InterPro" id="IPR005467">
    <property type="entry name" value="His_kinase_dom"/>
</dbReference>
<evidence type="ECO:0000256" key="3">
    <source>
        <dbReference type="ARBA" id="ARBA00012438"/>
    </source>
</evidence>
<feature type="domain" description="HAMP" evidence="17">
    <location>
        <begin position="191"/>
        <end position="243"/>
    </location>
</feature>
<evidence type="ECO:0000259" key="16">
    <source>
        <dbReference type="PROSITE" id="PS50113"/>
    </source>
</evidence>
<evidence type="ECO:0000259" key="17">
    <source>
        <dbReference type="PROSITE" id="PS50885"/>
    </source>
</evidence>
<evidence type="ECO:0000259" key="15">
    <source>
        <dbReference type="PROSITE" id="PS50112"/>
    </source>
</evidence>
<dbReference type="InterPro" id="IPR003661">
    <property type="entry name" value="HisK_dim/P_dom"/>
</dbReference>
<dbReference type="Pfam" id="PF00672">
    <property type="entry name" value="HAMP"/>
    <property type="match status" value="1"/>
</dbReference>
<dbReference type="PROSITE" id="PS50885">
    <property type="entry name" value="HAMP"/>
    <property type="match status" value="1"/>
</dbReference>
<dbReference type="GO" id="GO:0000155">
    <property type="term" value="F:phosphorelay sensor kinase activity"/>
    <property type="evidence" value="ECO:0007669"/>
    <property type="project" value="InterPro"/>
</dbReference>
<dbReference type="NCBIfam" id="TIGR00229">
    <property type="entry name" value="sensory_box"/>
    <property type="match status" value="1"/>
</dbReference>
<dbReference type="Pfam" id="PF02518">
    <property type="entry name" value="HATPase_c"/>
    <property type="match status" value="1"/>
</dbReference>
<evidence type="ECO:0000256" key="9">
    <source>
        <dbReference type="ARBA" id="ARBA00022840"/>
    </source>
</evidence>
<dbReference type="SMART" id="SM00091">
    <property type="entry name" value="PAS"/>
    <property type="match status" value="1"/>
</dbReference>
<dbReference type="GO" id="GO:0007234">
    <property type="term" value="P:osmosensory signaling via phosphorelay pathway"/>
    <property type="evidence" value="ECO:0007669"/>
    <property type="project" value="TreeGrafter"/>
</dbReference>
<dbReference type="OrthoDB" id="9792991at2"/>
<dbReference type="PRINTS" id="PR00344">
    <property type="entry name" value="BCTRLSENSOR"/>
</dbReference>
<evidence type="ECO:0000256" key="1">
    <source>
        <dbReference type="ARBA" id="ARBA00000085"/>
    </source>
</evidence>
<keyword evidence="10 13" id="KW-1133">Transmembrane helix</keyword>
<dbReference type="PANTHER" id="PTHR42878">
    <property type="entry name" value="TWO-COMPONENT HISTIDINE KINASE"/>
    <property type="match status" value="1"/>
</dbReference>
<accession>A0A2K2H7D4</accession>
<dbReference type="SUPFAM" id="SSF47384">
    <property type="entry name" value="Homodimeric domain of signal transducing histidine kinase"/>
    <property type="match status" value="1"/>
</dbReference>
<dbReference type="InterPro" id="IPR050351">
    <property type="entry name" value="BphY/WalK/GraS-like"/>
</dbReference>
<dbReference type="Gene3D" id="1.10.287.130">
    <property type="match status" value="1"/>
</dbReference>
<dbReference type="Proteomes" id="UP000236340">
    <property type="component" value="Unassembled WGS sequence"/>
</dbReference>
<dbReference type="InterPro" id="IPR004358">
    <property type="entry name" value="Sig_transdc_His_kin-like_C"/>
</dbReference>
<dbReference type="SMART" id="SM00304">
    <property type="entry name" value="HAMP"/>
    <property type="match status" value="1"/>
</dbReference>
<evidence type="ECO:0000259" key="14">
    <source>
        <dbReference type="PROSITE" id="PS50109"/>
    </source>
</evidence>
<dbReference type="SUPFAM" id="SSF55785">
    <property type="entry name" value="PYP-like sensor domain (PAS domain)"/>
    <property type="match status" value="1"/>
</dbReference>
<dbReference type="PROSITE" id="PS50113">
    <property type="entry name" value="PAC"/>
    <property type="match status" value="1"/>
</dbReference>
<evidence type="ECO:0000256" key="4">
    <source>
        <dbReference type="ARBA" id="ARBA00022553"/>
    </source>
</evidence>
<feature type="domain" description="PAC" evidence="16">
    <location>
        <begin position="351"/>
        <end position="403"/>
    </location>
</feature>
<dbReference type="PROSITE" id="PS50109">
    <property type="entry name" value="HIS_KIN"/>
    <property type="match status" value="1"/>
</dbReference>
<comment type="caution">
    <text evidence="18">The sequence shown here is derived from an EMBL/GenBank/DDBJ whole genome shotgun (WGS) entry which is preliminary data.</text>
</comment>
<keyword evidence="9" id="KW-0067">ATP-binding</keyword>
<proteinExistence type="predicted"/>
<comment type="catalytic activity">
    <reaction evidence="1">
        <text>ATP + protein L-histidine = ADP + protein N-phospho-L-histidine.</text>
        <dbReference type="EC" id="2.7.13.3"/>
    </reaction>
</comment>
<evidence type="ECO:0000256" key="13">
    <source>
        <dbReference type="SAM" id="Phobius"/>
    </source>
</evidence>
<keyword evidence="11" id="KW-0902">Two-component regulatory system</keyword>
<keyword evidence="6 13" id="KW-0812">Transmembrane</keyword>
<keyword evidence="7" id="KW-0547">Nucleotide-binding</keyword>
<dbReference type="GO" id="GO:0000156">
    <property type="term" value="F:phosphorelay response regulator activity"/>
    <property type="evidence" value="ECO:0007669"/>
    <property type="project" value="TreeGrafter"/>
</dbReference>
<keyword evidence="8 18" id="KW-0418">Kinase</keyword>
<dbReference type="InterPro" id="IPR000700">
    <property type="entry name" value="PAS-assoc_C"/>
</dbReference>
<dbReference type="SUPFAM" id="SSF55874">
    <property type="entry name" value="ATPase domain of HSP90 chaperone/DNA topoisomerase II/histidine kinase"/>
    <property type="match status" value="1"/>
</dbReference>
<dbReference type="CDD" id="cd06225">
    <property type="entry name" value="HAMP"/>
    <property type="match status" value="1"/>
</dbReference>
<dbReference type="Gene3D" id="3.30.450.20">
    <property type="entry name" value="PAS domain"/>
    <property type="match status" value="1"/>
</dbReference>